<dbReference type="RefSeq" id="WP_009539872.1">
    <property type="nucleotide sequence ID" value="NZ_ANHY01000006.1"/>
</dbReference>
<feature type="transmembrane region" description="Helical" evidence="1">
    <location>
        <begin position="105"/>
        <end position="122"/>
    </location>
</feature>
<evidence type="ECO:0000256" key="1">
    <source>
        <dbReference type="SAM" id="Phobius"/>
    </source>
</evidence>
<feature type="transmembrane region" description="Helical" evidence="1">
    <location>
        <begin position="134"/>
        <end position="154"/>
    </location>
</feature>
<protein>
    <recommendedName>
        <fullName evidence="4">Transmembrane protein</fullName>
    </recommendedName>
</protein>
<dbReference type="STRING" id="1238182.C882_3764"/>
<keyword evidence="1" id="KW-0472">Membrane</keyword>
<evidence type="ECO:0000313" key="2">
    <source>
        <dbReference type="EMBL" id="EKV31391.1"/>
    </source>
</evidence>
<feature type="transmembrane region" description="Helical" evidence="1">
    <location>
        <begin position="50"/>
        <end position="68"/>
    </location>
</feature>
<dbReference type="PANTHER" id="PTHR34989:SF1">
    <property type="entry name" value="PROTEIN HDED"/>
    <property type="match status" value="1"/>
</dbReference>
<sequence length="201" mass="20631">MADRDPTSQNTMLASREVLERTKGKVLLVGVAAVLLGVLSVGLPRAAATGTGYALGAAGLIAGIVQALRAIPARGTPAMVTRLAAGIGIMIAGGLLLAWPRPAVAALTLGLGVLAVGLLAMRTLGNWRERQPKWWLPAIPLAALLAGFAGVMWAGWPGSVLWAAGTVGGFALAGIGWWLVMIGTAHDSHKERGLAGKWPPK</sequence>
<proteinExistence type="predicted"/>
<gene>
    <name evidence="2" type="ORF">C882_3764</name>
</gene>
<organism evidence="2 3">
    <name type="scientific">Caenispirillum salinarum AK4</name>
    <dbReference type="NCBI Taxonomy" id="1238182"/>
    <lineage>
        <taxon>Bacteria</taxon>
        <taxon>Pseudomonadati</taxon>
        <taxon>Pseudomonadota</taxon>
        <taxon>Alphaproteobacteria</taxon>
        <taxon>Rhodospirillales</taxon>
        <taxon>Novispirillaceae</taxon>
        <taxon>Caenispirillum</taxon>
    </lineage>
</organism>
<feature type="transmembrane region" description="Helical" evidence="1">
    <location>
        <begin position="26"/>
        <end position="44"/>
    </location>
</feature>
<dbReference type="GO" id="GO:0005886">
    <property type="term" value="C:plasma membrane"/>
    <property type="evidence" value="ECO:0007669"/>
    <property type="project" value="TreeGrafter"/>
</dbReference>
<accession>K9HST9</accession>
<dbReference type="Pfam" id="PF03729">
    <property type="entry name" value="DUF308"/>
    <property type="match status" value="1"/>
</dbReference>
<evidence type="ECO:0008006" key="4">
    <source>
        <dbReference type="Google" id="ProtNLM"/>
    </source>
</evidence>
<name>K9HST9_9PROT</name>
<reference evidence="2 3" key="1">
    <citation type="journal article" date="2013" name="Genome Announc.">
        <title>Draft Genome Sequence of an Alphaproteobacterium, Caenispirillum salinarum AK4(T), Isolated from a Solar Saltern.</title>
        <authorList>
            <person name="Khatri I."/>
            <person name="Singh A."/>
            <person name="Korpole S."/>
            <person name="Pinnaka A.K."/>
            <person name="Subramanian S."/>
        </authorList>
    </citation>
    <scope>NUCLEOTIDE SEQUENCE [LARGE SCALE GENOMIC DNA]</scope>
    <source>
        <strain evidence="2 3">AK4</strain>
    </source>
</reference>
<feature type="transmembrane region" description="Helical" evidence="1">
    <location>
        <begin position="160"/>
        <end position="180"/>
    </location>
</feature>
<dbReference type="Proteomes" id="UP000009881">
    <property type="component" value="Unassembled WGS sequence"/>
</dbReference>
<dbReference type="InterPro" id="IPR005325">
    <property type="entry name" value="DUF308_memb"/>
</dbReference>
<feature type="transmembrane region" description="Helical" evidence="1">
    <location>
        <begin position="80"/>
        <end position="99"/>
    </location>
</feature>
<evidence type="ECO:0000313" key="3">
    <source>
        <dbReference type="Proteomes" id="UP000009881"/>
    </source>
</evidence>
<dbReference type="AlphaFoldDB" id="K9HST9"/>
<dbReference type="EMBL" id="ANHY01000006">
    <property type="protein sequence ID" value="EKV31391.1"/>
    <property type="molecule type" value="Genomic_DNA"/>
</dbReference>
<comment type="caution">
    <text evidence="2">The sequence shown here is derived from an EMBL/GenBank/DDBJ whole genome shotgun (WGS) entry which is preliminary data.</text>
</comment>
<keyword evidence="1" id="KW-0812">Transmembrane</keyword>
<keyword evidence="1" id="KW-1133">Transmembrane helix</keyword>
<dbReference type="InterPro" id="IPR052712">
    <property type="entry name" value="Acid_resist_chaperone_HdeD"/>
</dbReference>
<dbReference type="PANTHER" id="PTHR34989">
    <property type="entry name" value="PROTEIN HDED"/>
    <property type="match status" value="1"/>
</dbReference>
<keyword evidence="3" id="KW-1185">Reference proteome</keyword>